<dbReference type="Proteomes" id="UP000319619">
    <property type="component" value="Unassembled WGS sequence"/>
</dbReference>
<evidence type="ECO:0000259" key="7">
    <source>
        <dbReference type="PROSITE" id="PS51379"/>
    </source>
</evidence>
<name>A0A532UYQ5_UNCL8</name>
<dbReference type="Gene3D" id="1.10.1060.10">
    <property type="entry name" value="Alpha-helical ferredoxin"/>
    <property type="match status" value="1"/>
</dbReference>
<dbReference type="InterPro" id="IPR017900">
    <property type="entry name" value="4Fe4S_Fe_S_CS"/>
</dbReference>
<dbReference type="SUPFAM" id="SSF54292">
    <property type="entry name" value="2Fe-2S ferredoxin-like"/>
    <property type="match status" value="1"/>
</dbReference>
<dbReference type="InterPro" id="IPR009051">
    <property type="entry name" value="Helical_ferredxn"/>
</dbReference>
<dbReference type="Pfam" id="PF13510">
    <property type="entry name" value="Fer2_4"/>
    <property type="match status" value="1"/>
</dbReference>
<keyword evidence="2" id="KW-0479">Metal-binding</keyword>
<dbReference type="PRINTS" id="PR00469">
    <property type="entry name" value="PNDRDTASEII"/>
</dbReference>
<accession>A0A532UYQ5</accession>
<evidence type="ECO:0000313" key="10">
    <source>
        <dbReference type="Proteomes" id="UP000319619"/>
    </source>
</evidence>
<dbReference type="InterPro" id="IPR023753">
    <property type="entry name" value="FAD/NAD-binding_dom"/>
</dbReference>
<dbReference type="InterPro" id="IPR054351">
    <property type="entry name" value="NADH_UbQ_OxRdtase_ferredoxin"/>
</dbReference>
<evidence type="ECO:0000256" key="2">
    <source>
        <dbReference type="ARBA" id="ARBA00022723"/>
    </source>
</evidence>
<dbReference type="SUPFAM" id="SSF54862">
    <property type="entry name" value="4Fe-4S ferredoxins"/>
    <property type="match status" value="1"/>
</dbReference>
<dbReference type="CDD" id="cd00207">
    <property type="entry name" value="fer2"/>
    <property type="match status" value="1"/>
</dbReference>
<dbReference type="PROSITE" id="PS51085">
    <property type="entry name" value="2FE2S_FER_2"/>
    <property type="match status" value="1"/>
</dbReference>
<feature type="domain" description="4Fe-4S His(Cys)3-ligated-type" evidence="8">
    <location>
        <begin position="107"/>
        <end position="168"/>
    </location>
</feature>
<dbReference type="Pfam" id="PF24348">
    <property type="entry name" value="DUF7508"/>
    <property type="match status" value="1"/>
</dbReference>
<proteinExistence type="predicted"/>
<dbReference type="SUPFAM" id="SSF46548">
    <property type="entry name" value="alpha-helical ferredoxin"/>
    <property type="match status" value="1"/>
</dbReference>
<evidence type="ECO:0000256" key="4">
    <source>
        <dbReference type="ARBA" id="ARBA00023004"/>
    </source>
</evidence>
<feature type="domain" description="4Fe-4S ferredoxin-type" evidence="7">
    <location>
        <begin position="188"/>
        <end position="218"/>
    </location>
</feature>
<dbReference type="GO" id="GO:0016491">
    <property type="term" value="F:oxidoreductase activity"/>
    <property type="evidence" value="ECO:0007669"/>
    <property type="project" value="InterPro"/>
</dbReference>
<reference evidence="9 10" key="1">
    <citation type="submission" date="2017-06" db="EMBL/GenBank/DDBJ databases">
        <title>Novel microbial phyla capable of carbon fixation and sulfur reduction in deep-sea sediments.</title>
        <authorList>
            <person name="Huang J."/>
            <person name="Baker B."/>
            <person name="Wang Y."/>
        </authorList>
    </citation>
    <scope>NUCLEOTIDE SEQUENCE [LARGE SCALE GENOMIC DNA]</scope>
    <source>
        <strain evidence="9">B3_LCP</strain>
    </source>
</reference>
<evidence type="ECO:0000259" key="8">
    <source>
        <dbReference type="PROSITE" id="PS51839"/>
    </source>
</evidence>
<dbReference type="GO" id="GO:0046872">
    <property type="term" value="F:metal ion binding"/>
    <property type="evidence" value="ECO:0007669"/>
    <property type="project" value="UniProtKB-KW"/>
</dbReference>
<evidence type="ECO:0000256" key="1">
    <source>
        <dbReference type="ARBA" id="ARBA00022485"/>
    </source>
</evidence>
<dbReference type="EMBL" id="NJBN01000006">
    <property type="protein sequence ID" value="TKJ40042.1"/>
    <property type="molecule type" value="Genomic_DNA"/>
</dbReference>
<dbReference type="PROSITE" id="PS51839">
    <property type="entry name" value="4FE4S_HC3"/>
    <property type="match status" value="1"/>
</dbReference>
<protein>
    <submittedName>
        <fullName evidence="9">BzdV protein</fullName>
    </submittedName>
</protein>
<keyword evidence="1" id="KW-0004">4Fe-4S</keyword>
<dbReference type="InterPro" id="IPR019574">
    <property type="entry name" value="NADH_UbQ_OxRdtase_Gsu_4Fe4S-bd"/>
</dbReference>
<dbReference type="InterPro" id="IPR055930">
    <property type="entry name" value="DUF7508"/>
</dbReference>
<dbReference type="PROSITE" id="PS00198">
    <property type="entry name" value="4FE4S_FER_1"/>
    <property type="match status" value="1"/>
</dbReference>
<dbReference type="Pfam" id="PF22117">
    <property type="entry name" value="Fer4_Nqo3"/>
    <property type="match status" value="1"/>
</dbReference>
<dbReference type="PRINTS" id="PR00368">
    <property type="entry name" value="FADPNR"/>
</dbReference>
<evidence type="ECO:0000259" key="6">
    <source>
        <dbReference type="PROSITE" id="PS51085"/>
    </source>
</evidence>
<dbReference type="InterPro" id="IPR017896">
    <property type="entry name" value="4Fe4S_Fe-S-bd"/>
</dbReference>
<keyword evidence="4" id="KW-0408">Iron</keyword>
<dbReference type="FunFam" id="3.30.70.20:FF:000035">
    <property type="entry name" value="Iron hydrogenase 1"/>
    <property type="match status" value="1"/>
</dbReference>
<dbReference type="GO" id="GO:0051539">
    <property type="term" value="F:4 iron, 4 sulfur cluster binding"/>
    <property type="evidence" value="ECO:0007669"/>
    <property type="project" value="UniProtKB-KW"/>
</dbReference>
<evidence type="ECO:0000256" key="5">
    <source>
        <dbReference type="ARBA" id="ARBA00023014"/>
    </source>
</evidence>
<dbReference type="InterPro" id="IPR036010">
    <property type="entry name" value="2Fe-2S_ferredoxin-like_sf"/>
</dbReference>
<dbReference type="SUPFAM" id="SSF51971">
    <property type="entry name" value="Nucleotide-binding domain"/>
    <property type="match status" value="1"/>
</dbReference>
<feature type="domain" description="2Fe-2S ferredoxin-type" evidence="6">
    <location>
        <begin position="1"/>
        <end position="107"/>
    </location>
</feature>
<sequence>MTIQIQIDDKTLTVPEGLPVRKAALKNGIYVPGICGHPDLPPAREVQWSEQVYRGEEIIIGDFSEEKTGDDGNCNLCLVSVEGMDGLVRACQTKAEEGMIVHTTGDEVKRARQEALSKILAHHPHACLACAQREGCSLTQCSSNVPEDERCCILLNRCELGKIVDFIGLPDGTPKYKPEGLPKFTSDPFFERDYNLCIGCLRCVRICRDVRGVDVLGATLKDGRIWIGTTKEGNLQESYCRFCGACVEVCPTGALLDKPDSKPVQHGGSAPCIEACPAGIDIPAYIRRIAANDYAGALQVIYDRVPFPGILGYVCFHPCEDVCKRDNLDDSLAICALKRFVYENAPRDSLDKPTKAASTGKKVAIVGSGPAGLTAAYYLARAGHGVEVFEATAKLGGMLRNAIPTYRLPESVLDDELQPLHDLGVTFKLNAKLGQDFQLKDLLNEKFDAVLVSIGTSGSRRLNVPGEDIAGIVQALDFLSAIRHGEGGKLSGKIIVIGGGNVAIDAAMSARRLGADDVTMVCLEALDEMPAHQWEIAQATSEGVKIKPGWGPQEFAESGDNAIKATFKRCVQVFDDQGQFSPQYDENDTIELEADRIIIAIGQQVEAEGMDSQNDLKLLPAGMLAVNPETLETDIPGVFAAGDAVSGPTSVIDAIAAGRQAADSIDRKLGGRGIEEEPAPDELNLDPFLGIDEDFHSRKPVRPILAEPQERVKSFGVIEGTLSTADAEAAALNCLRCHLRANITPAFLPPDKWQPLTEDNVADIPVCEGVYQIADASKKVTKIVGTADVKGGLLDECDSQPQGTLFCWEEDRMYSKRESELIQLHLQQYGEMPGGGGDDDLDDLF</sequence>
<organism evidence="9 10">
    <name type="scientific">candidate division LCP-89 bacterium B3_LCP</name>
    <dbReference type="NCBI Taxonomy" id="2012998"/>
    <lineage>
        <taxon>Bacteria</taxon>
        <taxon>Pseudomonadati</taxon>
        <taxon>Bacteria division LCP-89</taxon>
    </lineage>
</organism>
<feature type="domain" description="4Fe-4S ferredoxin-type" evidence="7">
    <location>
        <begin position="231"/>
        <end position="260"/>
    </location>
</feature>
<dbReference type="PROSITE" id="PS51379">
    <property type="entry name" value="4FE4S_FER_2"/>
    <property type="match status" value="2"/>
</dbReference>
<dbReference type="Pfam" id="PF14691">
    <property type="entry name" value="Fer4_20"/>
    <property type="match status" value="1"/>
</dbReference>
<dbReference type="AlphaFoldDB" id="A0A532UYQ5"/>
<dbReference type="Pfam" id="PF07992">
    <property type="entry name" value="Pyr_redox_2"/>
    <property type="match status" value="1"/>
</dbReference>
<keyword evidence="3" id="KW-0677">Repeat</keyword>
<dbReference type="Gene3D" id="3.10.20.740">
    <property type="match status" value="1"/>
</dbReference>
<gene>
    <name evidence="9" type="ORF">CEE37_09910</name>
</gene>
<dbReference type="PANTHER" id="PTHR42783:SF3">
    <property type="entry name" value="GLUTAMATE SYNTHASE [NADPH] SMALL CHAIN-RELATED"/>
    <property type="match status" value="1"/>
</dbReference>
<comment type="caution">
    <text evidence="9">The sequence shown here is derived from an EMBL/GenBank/DDBJ whole genome shotgun (WGS) entry which is preliminary data.</text>
</comment>
<keyword evidence="5" id="KW-0411">Iron-sulfur</keyword>
<evidence type="ECO:0000256" key="3">
    <source>
        <dbReference type="ARBA" id="ARBA00022737"/>
    </source>
</evidence>
<dbReference type="Gene3D" id="3.50.50.60">
    <property type="entry name" value="FAD/NAD(P)-binding domain"/>
    <property type="match status" value="2"/>
</dbReference>
<dbReference type="InterPro" id="IPR028261">
    <property type="entry name" value="DPD_II"/>
</dbReference>
<evidence type="ECO:0000313" key="9">
    <source>
        <dbReference type="EMBL" id="TKJ40042.1"/>
    </source>
</evidence>
<dbReference type="PANTHER" id="PTHR42783">
    <property type="entry name" value="GLUTAMATE SYNTHASE [NADPH] SMALL CHAIN"/>
    <property type="match status" value="1"/>
</dbReference>
<dbReference type="InterPro" id="IPR001041">
    <property type="entry name" value="2Fe-2S_ferredoxin-type"/>
</dbReference>
<dbReference type="InterPro" id="IPR036188">
    <property type="entry name" value="FAD/NAD-bd_sf"/>
</dbReference>